<dbReference type="AlphaFoldDB" id="A0A6P5T9U1"/>
<keyword evidence="1" id="KW-0863">Zinc-finger</keyword>
<dbReference type="PROSITE" id="PS50158">
    <property type="entry name" value="ZF_CCHC"/>
    <property type="match status" value="1"/>
</dbReference>
<dbReference type="InterPro" id="IPR025558">
    <property type="entry name" value="DUF4283"/>
</dbReference>
<evidence type="ECO:0000313" key="4">
    <source>
        <dbReference type="RefSeq" id="XP_021823959.1"/>
    </source>
</evidence>
<evidence type="ECO:0000256" key="1">
    <source>
        <dbReference type="PROSITE-ProRule" id="PRU00047"/>
    </source>
</evidence>
<dbReference type="PANTHER" id="PTHR31286">
    <property type="entry name" value="GLYCINE-RICH CELL WALL STRUCTURAL PROTEIN 1.8-LIKE"/>
    <property type="match status" value="1"/>
</dbReference>
<name>A0A6P5T9U1_PRUAV</name>
<dbReference type="Pfam" id="PF14392">
    <property type="entry name" value="zf-CCHC_4"/>
    <property type="match status" value="1"/>
</dbReference>
<dbReference type="GO" id="GO:0003676">
    <property type="term" value="F:nucleic acid binding"/>
    <property type="evidence" value="ECO:0007669"/>
    <property type="project" value="InterPro"/>
</dbReference>
<keyword evidence="3" id="KW-1185">Reference proteome</keyword>
<keyword evidence="1" id="KW-0479">Metal-binding</keyword>
<feature type="domain" description="CCHC-type" evidence="2">
    <location>
        <begin position="283"/>
        <end position="296"/>
    </location>
</feature>
<dbReference type="Proteomes" id="UP000515124">
    <property type="component" value="Unplaced"/>
</dbReference>
<dbReference type="PANTHER" id="PTHR31286:SF99">
    <property type="entry name" value="DUF4283 DOMAIN-CONTAINING PROTEIN"/>
    <property type="match status" value="1"/>
</dbReference>
<dbReference type="RefSeq" id="XP_021823959.1">
    <property type="nucleotide sequence ID" value="XM_021968267.1"/>
</dbReference>
<dbReference type="GeneID" id="110765193"/>
<accession>A0A6P5T9U1</accession>
<evidence type="ECO:0000313" key="3">
    <source>
        <dbReference type="Proteomes" id="UP000515124"/>
    </source>
</evidence>
<dbReference type="KEGG" id="pavi:110765193"/>
<keyword evidence="1" id="KW-0862">Zinc</keyword>
<proteinExistence type="predicted"/>
<dbReference type="GO" id="GO:0008270">
    <property type="term" value="F:zinc ion binding"/>
    <property type="evidence" value="ECO:0007669"/>
    <property type="project" value="UniProtKB-KW"/>
</dbReference>
<dbReference type="InterPro" id="IPR025836">
    <property type="entry name" value="Zn_knuckle_CX2CX4HX4C"/>
</dbReference>
<dbReference type="InterPro" id="IPR001878">
    <property type="entry name" value="Znf_CCHC"/>
</dbReference>
<dbReference type="Pfam" id="PF14111">
    <property type="entry name" value="DUF4283"/>
    <property type="match status" value="1"/>
</dbReference>
<sequence>MEGKSPGVFLQNYRMTKRNRTTVDCDAEPERPTPTLPNPVMEVEPTQVPAVSAGTVSFRDKLLNKADTLRNVGIAINCLEDNYKELNDEEDVTISRGDRGPCIQFSERAMSRLCKPWENALIIKLLGRSHTYNYLHARLQQKWGLKGGWKLVDLMHDYFVVKFDLEEDLNFVLTGGLWIIAGQYLVMQHWRPGFCPATAQTTRMAAWVRVSAIQLECFDVWALKRIGNLLGRLLKIDALTTSQNRGKFARLCVELDLTKPLEAFIQINQTWYNIEYEGLPEICFLCGRYGHKRENCEMNKKENCEMNAREKLIWVEKGRLQRMALELR</sequence>
<reference evidence="4" key="1">
    <citation type="submission" date="2025-08" db="UniProtKB">
        <authorList>
            <consortium name="RefSeq"/>
        </authorList>
    </citation>
    <scope>IDENTIFICATION</scope>
</reference>
<organism evidence="3 4">
    <name type="scientific">Prunus avium</name>
    <name type="common">Cherry</name>
    <name type="synonym">Cerasus avium</name>
    <dbReference type="NCBI Taxonomy" id="42229"/>
    <lineage>
        <taxon>Eukaryota</taxon>
        <taxon>Viridiplantae</taxon>
        <taxon>Streptophyta</taxon>
        <taxon>Embryophyta</taxon>
        <taxon>Tracheophyta</taxon>
        <taxon>Spermatophyta</taxon>
        <taxon>Magnoliopsida</taxon>
        <taxon>eudicotyledons</taxon>
        <taxon>Gunneridae</taxon>
        <taxon>Pentapetalae</taxon>
        <taxon>rosids</taxon>
        <taxon>fabids</taxon>
        <taxon>Rosales</taxon>
        <taxon>Rosaceae</taxon>
        <taxon>Amygdaloideae</taxon>
        <taxon>Amygdaleae</taxon>
        <taxon>Prunus</taxon>
    </lineage>
</organism>
<evidence type="ECO:0000259" key="2">
    <source>
        <dbReference type="PROSITE" id="PS50158"/>
    </source>
</evidence>
<gene>
    <name evidence="4" type="primary">LOC110765193</name>
</gene>
<dbReference type="InterPro" id="IPR040256">
    <property type="entry name" value="At4g02000-like"/>
</dbReference>
<protein>
    <submittedName>
        <fullName evidence="4">Uncharacterized protein LOC110765193 isoform X1</fullName>
    </submittedName>
</protein>